<dbReference type="PANTHER" id="PTHR34846">
    <property type="entry name" value="4-CARBOXYMUCONOLACTONE DECARBOXYLASE FAMILY PROTEIN (AFU_ORTHOLOGUE AFUA_6G11590)"/>
    <property type="match status" value="1"/>
</dbReference>
<name>A0A1V0AIP4_9ACTN</name>
<feature type="domain" description="Carboxymuconolactone decarboxylase-like" evidence="1">
    <location>
        <begin position="32"/>
        <end position="98"/>
    </location>
</feature>
<protein>
    <submittedName>
        <fullName evidence="2">Carboxymuconolactone decarboxylase</fullName>
    </submittedName>
</protein>
<dbReference type="InterPro" id="IPR029032">
    <property type="entry name" value="AhpD-like"/>
</dbReference>
<dbReference type="KEGG" id="noa:BKM31_02875"/>
<keyword evidence="3" id="KW-1185">Reference proteome</keyword>
<dbReference type="OrthoDB" id="4704294at2"/>
<reference evidence="3" key="1">
    <citation type="journal article" date="2017" name="Med. Chem. Commun.">
        <title>Nonomuraea sp. ATCC 55076 harbours the largest actinomycete chromosome to date and the kistamicin biosynthetic gene cluster.</title>
        <authorList>
            <person name="Nazari B."/>
            <person name="Forneris C.C."/>
            <person name="Gibson M.I."/>
            <person name="Moon K."/>
            <person name="Schramma K.R."/>
            <person name="Seyedsayamdost M.R."/>
        </authorList>
    </citation>
    <scope>NUCLEOTIDE SEQUENCE [LARGE SCALE GENOMIC DNA]</scope>
    <source>
        <strain evidence="3">ATCC 55076</strain>
    </source>
</reference>
<dbReference type="Proteomes" id="UP000190797">
    <property type="component" value="Chromosome"/>
</dbReference>
<dbReference type="PANTHER" id="PTHR34846:SF5">
    <property type="entry name" value="CARBOXYMUCONOLACTONE DECARBOXYLASE-LIKE DOMAIN-CONTAINING PROTEIN"/>
    <property type="match status" value="1"/>
</dbReference>
<evidence type="ECO:0000313" key="2">
    <source>
        <dbReference type="EMBL" id="AQZ70076.1"/>
    </source>
</evidence>
<proteinExistence type="predicted"/>
<dbReference type="AlphaFoldDB" id="A0A1V0AIP4"/>
<dbReference type="Pfam" id="PF02627">
    <property type="entry name" value="CMD"/>
    <property type="match status" value="1"/>
</dbReference>
<accession>A0A1V0AIP4</accession>
<evidence type="ECO:0000313" key="3">
    <source>
        <dbReference type="Proteomes" id="UP000190797"/>
    </source>
</evidence>
<dbReference type="GO" id="GO:0051920">
    <property type="term" value="F:peroxiredoxin activity"/>
    <property type="evidence" value="ECO:0007669"/>
    <property type="project" value="InterPro"/>
</dbReference>
<dbReference type="SUPFAM" id="SSF69118">
    <property type="entry name" value="AhpD-like"/>
    <property type="match status" value="1"/>
</dbReference>
<dbReference type="RefSeq" id="WP_080046453.1">
    <property type="nucleotide sequence ID" value="NZ_CP017717.1"/>
</dbReference>
<gene>
    <name evidence="2" type="ORF">BKM31_02875</name>
</gene>
<organism evidence="2 3">
    <name type="scientific">[Actinomadura] parvosata subsp. kistnae</name>
    <dbReference type="NCBI Taxonomy" id="1909395"/>
    <lineage>
        <taxon>Bacteria</taxon>
        <taxon>Bacillati</taxon>
        <taxon>Actinomycetota</taxon>
        <taxon>Actinomycetes</taxon>
        <taxon>Streptosporangiales</taxon>
        <taxon>Streptosporangiaceae</taxon>
        <taxon>Nonomuraea</taxon>
    </lineage>
</organism>
<evidence type="ECO:0000259" key="1">
    <source>
        <dbReference type="Pfam" id="PF02627"/>
    </source>
</evidence>
<sequence>MKPRVRPLPPEHWDEFTKAHPYNVFATLARHPALYRGWRDFHGALQDGTLPARDRELAILRTAHHCDSAYEWARHARLALDAGLTRQEVELVRRPDALWSVEDQLVLQVADDLYYAGDLTDATWAALCDRYDEAGRIELVMLVAHHGMLALVLRTFRVRPEPEITEE</sequence>
<dbReference type="STRING" id="1909395.BKM31_02875"/>
<dbReference type="InterPro" id="IPR003779">
    <property type="entry name" value="CMD-like"/>
</dbReference>
<dbReference type="Gene3D" id="1.20.1290.10">
    <property type="entry name" value="AhpD-like"/>
    <property type="match status" value="1"/>
</dbReference>
<dbReference type="EMBL" id="CP017717">
    <property type="protein sequence ID" value="AQZ70076.1"/>
    <property type="molecule type" value="Genomic_DNA"/>
</dbReference>